<dbReference type="SMART" id="SM00173">
    <property type="entry name" value="RAS"/>
    <property type="match status" value="1"/>
</dbReference>
<keyword evidence="4" id="KW-0488">Methylation</keyword>
<dbReference type="GO" id="GO:0007264">
    <property type="term" value="P:small GTPase-mediated signal transduction"/>
    <property type="evidence" value="ECO:0007669"/>
    <property type="project" value="InterPro"/>
</dbReference>
<dbReference type="PROSITE" id="PS51419">
    <property type="entry name" value="RAB"/>
    <property type="match status" value="1"/>
</dbReference>
<protein>
    <submittedName>
        <fullName evidence="10">Putative Rac GTPase</fullName>
    </submittedName>
</protein>
<evidence type="ECO:0000256" key="6">
    <source>
        <dbReference type="ARBA" id="ARBA00023134"/>
    </source>
</evidence>
<dbReference type="CDD" id="cd00157">
    <property type="entry name" value="Rho"/>
    <property type="match status" value="1"/>
</dbReference>
<reference evidence="10 11" key="1">
    <citation type="submission" date="2019-03" db="EMBL/GenBank/DDBJ databases">
        <title>Single cell metagenomics reveals metabolic interactions within the superorganism composed of flagellate Streblomastix strix and complex community of Bacteroidetes bacteria on its surface.</title>
        <authorList>
            <person name="Treitli S.C."/>
            <person name="Kolisko M."/>
            <person name="Husnik F."/>
            <person name="Keeling P."/>
            <person name="Hampl V."/>
        </authorList>
    </citation>
    <scope>NUCLEOTIDE SEQUENCE [LARGE SCALE GENOMIC DNA]</scope>
    <source>
        <strain evidence="10">ST1C</strain>
    </source>
</reference>
<evidence type="ECO:0000256" key="5">
    <source>
        <dbReference type="ARBA" id="ARBA00022741"/>
    </source>
</evidence>
<comment type="similarity">
    <text evidence="2">Belongs to the small GTPase superfamily. Rho family.</text>
</comment>
<keyword evidence="8" id="KW-0449">Lipoprotein</keyword>
<evidence type="ECO:0000313" key="11">
    <source>
        <dbReference type="Proteomes" id="UP000324800"/>
    </source>
</evidence>
<evidence type="ECO:0000256" key="7">
    <source>
        <dbReference type="ARBA" id="ARBA00023136"/>
    </source>
</evidence>
<comment type="subcellular location">
    <subcellularLocation>
        <location evidence="1">Cell membrane</location>
        <topology evidence="1">Lipid-anchor</topology>
        <orientation evidence="1">Cytoplasmic side</orientation>
    </subcellularLocation>
</comment>
<dbReference type="SMART" id="SM00175">
    <property type="entry name" value="RAB"/>
    <property type="match status" value="1"/>
</dbReference>
<dbReference type="NCBIfam" id="TIGR00231">
    <property type="entry name" value="small_GTP"/>
    <property type="match status" value="1"/>
</dbReference>
<keyword evidence="5" id="KW-0547">Nucleotide-binding</keyword>
<organism evidence="10 11">
    <name type="scientific">Streblomastix strix</name>
    <dbReference type="NCBI Taxonomy" id="222440"/>
    <lineage>
        <taxon>Eukaryota</taxon>
        <taxon>Metamonada</taxon>
        <taxon>Preaxostyla</taxon>
        <taxon>Oxymonadida</taxon>
        <taxon>Streblomastigidae</taxon>
        <taxon>Streblomastix</taxon>
    </lineage>
</organism>
<evidence type="ECO:0000256" key="1">
    <source>
        <dbReference type="ARBA" id="ARBA00004342"/>
    </source>
</evidence>
<dbReference type="InterPro" id="IPR027417">
    <property type="entry name" value="P-loop_NTPase"/>
</dbReference>
<evidence type="ECO:0000256" key="9">
    <source>
        <dbReference type="ARBA" id="ARBA00023289"/>
    </source>
</evidence>
<dbReference type="InterPro" id="IPR001806">
    <property type="entry name" value="Small_GTPase"/>
</dbReference>
<dbReference type="FunFam" id="3.40.50.300:FF:000983">
    <property type="entry name" value="Rho family GTPase"/>
    <property type="match status" value="1"/>
</dbReference>
<gene>
    <name evidence="10" type="ORF">EZS28_015304</name>
</gene>
<dbReference type="SUPFAM" id="SSF52540">
    <property type="entry name" value="P-loop containing nucleoside triphosphate hydrolases"/>
    <property type="match status" value="1"/>
</dbReference>
<evidence type="ECO:0000256" key="2">
    <source>
        <dbReference type="ARBA" id="ARBA00010142"/>
    </source>
</evidence>
<sequence>MTQDLKFVIVGDGAVGKTCLLYVYSNDAFPEDYVPTVYDDYTANEMYNQKSISLALWDTAGQEELSAIRPLSYENTDLYILTYSTVQRESLMAIRTIWVPELRSYCRQNREKEPIFLLVGTKEDLRQANPDDPNNVHEDQVEQLAKEIGARAHIVCSARTKFNVHELFRLGIQICFDDKMKKKGCCEIL</sequence>
<dbReference type="OrthoDB" id="8830751at2759"/>
<name>A0A5J4W2M5_9EUKA</name>
<keyword evidence="7" id="KW-0472">Membrane</keyword>
<evidence type="ECO:0000313" key="10">
    <source>
        <dbReference type="EMBL" id="KAA6389171.1"/>
    </source>
</evidence>
<dbReference type="PANTHER" id="PTHR24072">
    <property type="entry name" value="RHO FAMILY GTPASE"/>
    <property type="match status" value="1"/>
</dbReference>
<dbReference type="SMART" id="SM00174">
    <property type="entry name" value="RHO"/>
    <property type="match status" value="1"/>
</dbReference>
<keyword evidence="6" id="KW-0342">GTP-binding</keyword>
<dbReference type="AlphaFoldDB" id="A0A5J4W2M5"/>
<evidence type="ECO:0000256" key="8">
    <source>
        <dbReference type="ARBA" id="ARBA00023288"/>
    </source>
</evidence>
<dbReference type="PROSITE" id="PS51421">
    <property type="entry name" value="RAS"/>
    <property type="match status" value="1"/>
</dbReference>
<dbReference type="Gene3D" id="3.40.50.300">
    <property type="entry name" value="P-loop containing nucleotide triphosphate hydrolases"/>
    <property type="match status" value="1"/>
</dbReference>
<keyword evidence="3" id="KW-1003">Cell membrane</keyword>
<dbReference type="GO" id="GO:0003924">
    <property type="term" value="F:GTPase activity"/>
    <property type="evidence" value="ECO:0007669"/>
    <property type="project" value="InterPro"/>
</dbReference>
<dbReference type="Pfam" id="PF00071">
    <property type="entry name" value="Ras"/>
    <property type="match status" value="1"/>
</dbReference>
<dbReference type="EMBL" id="SNRW01003691">
    <property type="protein sequence ID" value="KAA6389171.1"/>
    <property type="molecule type" value="Genomic_DNA"/>
</dbReference>
<dbReference type="Proteomes" id="UP000324800">
    <property type="component" value="Unassembled WGS sequence"/>
</dbReference>
<dbReference type="GO" id="GO:0005525">
    <property type="term" value="F:GTP binding"/>
    <property type="evidence" value="ECO:0007669"/>
    <property type="project" value="UniProtKB-KW"/>
</dbReference>
<dbReference type="GO" id="GO:0005886">
    <property type="term" value="C:plasma membrane"/>
    <property type="evidence" value="ECO:0007669"/>
    <property type="project" value="UniProtKB-SubCell"/>
</dbReference>
<keyword evidence="9" id="KW-0636">Prenylation</keyword>
<dbReference type="InterPro" id="IPR005225">
    <property type="entry name" value="Small_GTP-bd"/>
</dbReference>
<dbReference type="PRINTS" id="PR00449">
    <property type="entry name" value="RASTRNSFRMNG"/>
</dbReference>
<dbReference type="PROSITE" id="PS51420">
    <property type="entry name" value="RHO"/>
    <property type="match status" value="1"/>
</dbReference>
<evidence type="ECO:0000256" key="3">
    <source>
        <dbReference type="ARBA" id="ARBA00022475"/>
    </source>
</evidence>
<accession>A0A5J4W2M5</accession>
<dbReference type="InterPro" id="IPR003578">
    <property type="entry name" value="Small_GTPase_Rho"/>
</dbReference>
<evidence type="ECO:0000256" key="4">
    <source>
        <dbReference type="ARBA" id="ARBA00022481"/>
    </source>
</evidence>
<comment type="caution">
    <text evidence="10">The sequence shown here is derived from an EMBL/GenBank/DDBJ whole genome shotgun (WGS) entry which is preliminary data.</text>
</comment>
<proteinExistence type="inferred from homology"/>